<proteinExistence type="predicted"/>
<reference evidence="1" key="1">
    <citation type="submission" date="2015-06" db="EMBL/GenBank/DDBJ databases">
        <authorList>
            <person name="Joergensen T."/>
        </authorList>
    </citation>
    <scope>NUCLEOTIDE SEQUENCE</scope>
    <source>
        <strain evidence="1">RGRH0088</strain>
    </source>
</reference>
<dbReference type="AlphaFoldDB" id="A0A0H5PVV1"/>
<evidence type="ECO:0000313" key="1">
    <source>
        <dbReference type="EMBL" id="CRY93876.1"/>
    </source>
</evidence>
<reference evidence="1" key="2">
    <citation type="submission" date="2015-07" db="EMBL/GenBank/DDBJ databases">
        <title>Plasmids, circular viruses and viroids from rat gut.</title>
        <authorList>
            <person name="Jorgensen T.J."/>
            <person name="Hansen M.A."/>
            <person name="Xu Z."/>
            <person name="Tabak M.A."/>
            <person name="Sorensen S.J."/>
            <person name="Hansen L.H."/>
        </authorList>
    </citation>
    <scope>NUCLEOTIDE SEQUENCE</scope>
    <source>
        <strain evidence="1">RGRH0088</strain>
    </source>
</reference>
<dbReference type="EMBL" id="LN852779">
    <property type="protein sequence ID" value="CRY93876.1"/>
    <property type="molecule type" value="Genomic_DNA"/>
</dbReference>
<name>A0A0H5PVV1_9ZZZZ</name>
<accession>A0A0H5PVV1</accession>
<organism evidence="1">
    <name type="scientific">uncultured prokaryote</name>
    <dbReference type="NCBI Taxonomy" id="198431"/>
    <lineage>
        <taxon>unclassified sequences</taxon>
        <taxon>environmental samples</taxon>
    </lineage>
</organism>
<sequence length="96" mass="11289">MNSYYIDEIIDRLIEMRKDGYRYCQFIELEKDDEINRPACITFDGLDCGGYGACCYDEVNCVPDEEVLKYAEVNAPAPKHRMELHFEDTLNIDFKF</sequence>
<protein>
    <submittedName>
        <fullName evidence="1">Uncharacterized protein</fullName>
    </submittedName>
</protein>